<reference evidence="1 2" key="1">
    <citation type="journal article" date="2019" name="Commun. Biol.">
        <title>The bagworm genome reveals a unique fibroin gene that provides high tensile strength.</title>
        <authorList>
            <person name="Kono N."/>
            <person name="Nakamura H."/>
            <person name="Ohtoshi R."/>
            <person name="Tomita M."/>
            <person name="Numata K."/>
            <person name="Arakawa K."/>
        </authorList>
    </citation>
    <scope>NUCLEOTIDE SEQUENCE [LARGE SCALE GENOMIC DNA]</scope>
</reference>
<dbReference type="EMBL" id="BGZK01002844">
    <property type="protein sequence ID" value="GBP96875.1"/>
    <property type="molecule type" value="Genomic_DNA"/>
</dbReference>
<name>A0A4C2ACZ3_EUMVA</name>
<evidence type="ECO:0000313" key="2">
    <source>
        <dbReference type="Proteomes" id="UP000299102"/>
    </source>
</evidence>
<protein>
    <submittedName>
        <fullName evidence="1">Uncharacterized protein</fullName>
    </submittedName>
</protein>
<dbReference type="AlphaFoldDB" id="A0A4C2ACZ3"/>
<evidence type="ECO:0000313" key="1">
    <source>
        <dbReference type="EMBL" id="GBP96875.1"/>
    </source>
</evidence>
<accession>A0A4C2ACZ3</accession>
<gene>
    <name evidence="1" type="ORF">EVAR_68401_1</name>
</gene>
<sequence length="88" mass="9149">MIGATRRACGGRRAAGGGVRYIAQERGGRAASLRLSARCREGAARPALPLAFLPLRLSGARRLDRCGCIGCSPPRFGVKGKISGSPRA</sequence>
<comment type="caution">
    <text evidence="1">The sequence shown here is derived from an EMBL/GenBank/DDBJ whole genome shotgun (WGS) entry which is preliminary data.</text>
</comment>
<proteinExistence type="predicted"/>
<keyword evidence="2" id="KW-1185">Reference proteome</keyword>
<dbReference type="Proteomes" id="UP000299102">
    <property type="component" value="Unassembled WGS sequence"/>
</dbReference>
<organism evidence="1 2">
    <name type="scientific">Eumeta variegata</name>
    <name type="common">Bagworm moth</name>
    <name type="synonym">Eumeta japonica</name>
    <dbReference type="NCBI Taxonomy" id="151549"/>
    <lineage>
        <taxon>Eukaryota</taxon>
        <taxon>Metazoa</taxon>
        <taxon>Ecdysozoa</taxon>
        <taxon>Arthropoda</taxon>
        <taxon>Hexapoda</taxon>
        <taxon>Insecta</taxon>
        <taxon>Pterygota</taxon>
        <taxon>Neoptera</taxon>
        <taxon>Endopterygota</taxon>
        <taxon>Lepidoptera</taxon>
        <taxon>Glossata</taxon>
        <taxon>Ditrysia</taxon>
        <taxon>Tineoidea</taxon>
        <taxon>Psychidae</taxon>
        <taxon>Oiketicinae</taxon>
        <taxon>Eumeta</taxon>
    </lineage>
</organism>